<protein>
    <submittedName>
        <fullName evidence="3">Ethanolamine utilization protein EutN/carboxysome structural protein CcmL</fullName>
    </submittedName>
</protein>
<gene>
    <name evidence="3" type="ordered locus">Oter_1297</name>
</gene>
<dbReference type="STRING" id="452637.Oter_1297"/>
<keyword evidence="2" id="KW-1283">Bacterial microcompartment</keyword>
<dbReference type="InterPro" id="IPR004992">
    <property type="entry name" value="EutN_CcmL"/>
</dbReference>
<dbReference type="EMBL" id="CP001032">
    <property type="protein sequence ID" value="ACB74582.1"/>
    <property type="molecule type" value="Genomic_DNA"/>
</dbReference>
<dbReference type="PANTHER" id="PTHR36539:SF1">
    <property type="entry name" value="BACTERIAL MICROCOMPARTMENT SHELL VERTEX PROTEIN EUTN"/>
    <property type="match status" value="1"/>
</dbReference>
<dbReference type="SUPFAM" id="SSF159133">
    <property type="entry name" value="EutN/CcmL-like"/>
    <property type="match status" value="1"/>
</dbReference>
<sequence>MRLGIVIGRVTLTQKEPVYNGGRLLIVQPWTRAEFAAASADRSGDATPSSRPIGSNIALPLPKGSSVIVYDELGAGIGSIIGFTEGAEATMPFTGDAPVDAYCACIVDQVDYQPPAAANPVDRAAL</sequence>
<reference evidence="3 4" key="1">
    <citation type="journal article" date="2011" name="J. Bacteriol.">
        <title>Genome sequence of the verrucomicrobium Opitutus terrae PB90-1, an abundant inhabitant of rice paddy soil ecosystems.</title>
        <authorList>
            <person name="van Passel M.W."/>
            <person name="Kant R."/>
            <person name="Palva A."/>
            <person name="Copeland A."/>
            <person name="Lucas S."/>
            <person name="Lapidus A."/>
            <person name="Glavina del Rio T."/>
            <person name="Pitluck S."/>
            <person name="Goltsman E."/>
            <person name="Clum A."/>
            <person name="Sun H."/>
            <person name="Schmutz J."/>
            <person name="Larimer F.W."/>
            <person name="Land M.L."/>
            <person name="Hauser L."/>
            <person name="Kyrpides N."/>
            <person name="Mikhailova N."/>
            <person name="Richardson P.P."/>
            <person name="Janssen P.H."/>
            <person name="de Vos W.M."/>
            <person name="Smidt H."/>
        </authorList>
    </citation>
    <scope>NUCLEOTIDE SEQUENCE [LARGE SCALE GENOMIC DNA]</scope>
    <source>
        <strain evidence="4">DSM 11246 / JCM 15787 / PB90-1</strain>
    </source>
</reference>
<dbReference type="HOGENOM" id="CLU_148498_2_0_0"/>
<comment type="subcellular location">
    <subcellularLocation>
        <location evidence="1">Bacterial microcompartment</location>
    </subcellularLocation>
</comment>
<dbReference type="PROSITE" id="PS51932">
    <property type="entry name" value="BMV"/>
    <property type="match status" value="1"/>
</dbReference>
<proteinExistence type="predicted"/>
<dbReference type="Pfam" id="PF03319">
    <property type="entry name" value="EutN_CcmL"/>
    <property type="match status" value="1"/>
</dbReference>
<evidence type="ECO:0000313" key="4">
    <source>
        <dbReference type="Proteomes" id="UP000007013"/>
    </source>
</evidence>
<evidence type="ECO:0000256" key="1">
    <source>
        <dbReference type="ARBA" id="ARBA00024322"/>
    </source>
</evidence>
<evidence type="ECO:0000256" key="2">
    <source>
        <dbReference type="ARBA" id="ARBA00024446"/>
    </source>
</evidence>
<dbReference type="KEGG" id="ote:Oter_1297"/>
<dbReference type="CDD" id="cd01614">
    <property type="entry name" value="EutN_CcmL"/>
    <property type="match status" value="1"/>
</dbReference>
<dbReference type="AlphaFoldDB" id="B1ZR95"/>
<dbReference type="Gene3D" id="2.40.50.220">
    <property type="entry name" value="EutN/Ccml"/>
    <property type="match status" value="1"/>
</dbReference>
<evidence type="ECO:0000313" key="3">
    <source>
        <dbReference type="EMBL" id="ACB74582.1"/>
    </source>
</evidence>
<organism evidence="3 4">
    <name type="scientific">Opitutus terrae (strain DSM 11246 / JCM 15787 / PB90-1)</name>
    <dbReference type="NCBI Taxonomy" id="452637"/>
    <lineage>
        <taxon>Bacteria</taxon>
        <taxon>Pseudomonadati</taxon>
        <taxon>Verrucomicrobiota</taxon>
        <taxon>Opitutia</taxon>
        <taxon>Opitutales</taxon>
        <taxon>Opitutaceae</taxon>
        <taxon>Opitutus</taxon>
    </lineage>
</organism>
<keyword evidence="4" id="KW-1185">Reference proteome</keyword>
<dbReference type="PANTHER" id="PTHR36539">
    <property type="entry name" value="ETHANOLAMINE UTILIZATION PROTEIN EUTN"/>
    <property type="match status" value="1"/>
</dbReference>
<dbReference type="Proteomes" id="UP000007013">
    <property type="component" value="Chromosome"/>
</dbReference>
<name>B1ZR95_OPITP</name>
<dbReference type="OrthoDB" id="196153at2"/>
<dbReference type="GO" id="GO:0031469">
    <property type="term" value="C:bacterial microcompartment"/>
    <property type="evidence" value="ECO:0007669"/>
    <property type="project" value="UniProtKB-SubCell"/>
</dbReference>
<dbReference type="RefSeq" id="WP_012374120.1">
    <property type="nucleotide sequence ID" value="NC_010571.1"/>
</dbReference>
<dbReference type="InterPro" id="IPR036677">
    <property type="entry name" value="EutN_CcmL_sf"/>
</dbReference>
<accession>B1ZR95</accession>
<dbReference type="eggNOG" id="COG4576">
    <property type="taxonomic scope" value="Bacteria"/>
</dbReference>